<accession>A0A6A0B9K2</accession>
<dbReference type="InterPro" id="IPR025591">
    <property type="entry name" value="RloB"/>
</dbReference>
<protein>
    <recommendedName>
        <fullName evidence="3">Abortive infection protein</fullName>
    </recommendedName>
</protein>
<gene>
    <name evidence="1" type="ORF">Hs30E_00270</name>
</gene>
<name>A0A6A0B9K2_9LACT</name>
<dbReference type="RefSeq" id="WP_172206993.1">
    <property type="nucleotide sequence ID" value="NZ_BLLI01000001.1"/>
</dbReference>
<keyword evidence="2" id="KW-1185">Reference proteome</keyword>
<proteinExistence type="predicted"/>
<dbReference type="AlphaFoldDB" id="A0A6A0B9K2"/>
<organism evidence="1 2">
    <name type="scientific">Pseudolactococcus hodotermopsidis</name>
    <dbReference type="NCBI Taxonomy" id="2709157"/>
    <lineage>
        <taxon>Bacteria</taxon>
        <taxon>Bacillati</taxon>
        <taxon>Bacillota</taxon>
        <taxon>Bacilli</taxon>
        <taxon>Lactobacillales</taxon>
        <taxon>Streptococcaceae</taxon>
        <taxon>Pseudolactococcus</taxon>
    </lineage>
</organism>
<evidence type="ECO:0008006" key="3">
    <source>
        <dbReference type="Google" id="ProtNLM"/>
    </source>
</evidence>
<evidence type="ECO:0000313" key="1">
    <source>
        <dbReference type="EMBL" id="GFH41476.1"/>
    </source>
</evidence>
<comment type="caution">
    <text evidence="1">The sequence shown here is derived from an EMBL/GenBank/DDBJ whole genome shotgun (WGS) entry which is preliminary data.</text>
</comment>
<reference evidence="1 2" key="1">
    <citation type="submission" date="2020-02" db="EMBL/GenBank/DDBJ databases">
        <title>Draft genome sequence of Lactococcus sp. Hs30E4-3.</title>
        <authorList>
            <person name="Noda S."/>
            <person name="Yuki M."/>
            <person name="Ohkuma M."/>
        </authorList>
    </citation>
    <scope>NUCLEOTIDE SEQUENCE [LARGE SCALE GENOMIC DNA]</scope>
    <source>
        <strain evidence="1 2">Hs30E4-3</strain>
    </source>
</reference>
<evidence type="ECO:0000313" key="2">
    <source>
        <dbReference type="Proteomes" id="UP000480303"/>
    </source>
</evidence>
<dbReference type="Pfam" id="PF13707">
    <property type="entry name" value="RloB"/>
    <property type="match status" value="1"/>
</dbReference>
<dbReference type="Proteomes" id="UP000480303">
    <property type="component" value="Unassembled WGS sequence"/>
</dbReference>
<dbReference type="EMBL" id="BLLI01000001">
    <property type="protein sequence ID" value="GFH41476.1"/>
    <property type="molecule type" value="Genomic_DNA"/>
</dbReference>
<sequence>MPRPKKKIFKIYVEGKSEVLYFGALKQLDEFRSSAYKLDIEDCKGLDNLLKILLEPTKKKKVELEKFAKIAFIFDKDDLTLEQFNKINRLHHTYQIGFSNPKFELWLLAHYESLNANNGSVDDKLKKHFPEYKKGHFKISDLARNYQTAIDNSKDIRQVNFKSECTSLVAVIEAILEQTTT</sequence>